<keyword evidence="6" id="KW-1185">Reference proteome</keyword>
<evidence type="ECO:0000256" key="3">
    <source>
        <dbReference type="ARBA" id="ARBA00023315"/>
    </source>
</evidence>
<organism evidence="5 6">
    <name type="scientific">Rhizobium aquaticum</name>
    <dbReference type="NCBI Taxonomy" id="1549636"/>
    <lineage>
        <taxon>Bacteria</taxon>
        <taxon>Pseudomonadati</taxon>
        <taxon>Pseudomonadota</taxon>
        <taxon>Alphaproteobacteria</taxon>
        <taxon>Hyphomicrobiales</taxon>
        <taxon>Rhizobiaceae</taxon>
        <taxon>Rhizobium/Agrobacterium group</taxon>
        <taxon>Rhizobium</taxon>
    </lineage>
</organism>
<comment type="function">
    <text evidence="4">Functions in the N-end rule pathway of protein degradation where it conjugates Leu, Phe and, less efficiently, Met from aminoacyl-tRNAs to the N-termini of proteins containing an N-terminal arginine or lysine.</text>
</comment>
<evidence type="ECO:0000256" key="4">
    <source>
        <dbReference type="HAMAP-Rule" id="MF_00688"/>
    </source>
</evidence>
<dbReference type="HAMAP" id="MF_00688">
    <property type="entry name" value="Leu_Phe_trans"/>
    <property type="match status" value="1"/>
</dbReference>
<dbReference type="PANTHER" id="PTHR30098:SF2">
    <property type="entry name" value="LEUCYL_PHENYLALANYL-TRNA--PROTEIN TRANSFERASE"/>
    <property type="match status" value="1"/>
</dbReference>
<dbReference type="PANTHER" id="PTHR30098">
    <property type="entry name" value="LEUCYL/PHENYLALANYL-TRNA--PROTEIN TRANSFERASE"/>
    <property type="match status" value="1"/>
</dbReference>
<dbReference type="SUPFAM" id="SSF55729">
    <property type="entry name" value="Acyl-CoA N-acyltransferases (Nat)"/>
    <property type="match status" value="1"/>
</dbReference>
<dbReference type="Pfam" id="PF03588">
    <property type="entry name" value="Leu_Phe_trans"/>
    <property type="match status" value="1"/>
</dbReference>
<reference evidence="5 6" key="1">
    <citation type="submission" date="2024-06" db="EMBL/GenBank/DDBJ databases">
        <title>Genomic Encyclopedia of Type Strains, Phase IV (KMG-IV): sequencing the most valuable type-strain genomes for metagenomic binning, comparative biology and taxonomic classification.</title>
        <authorList>
            <person name="Goeker M."/>
        </authorList>
    </citation>
    <scope>NUCLEOTIDE SEQUENCE [LARGE SCALE GENOMIC DNA]</scope>
    <source>
        <strain evidence="5 6">DSM 29780</strain>
    </source>
</reference>
<accession>A0ABV2IZD1</accession>
<dbReference type="RefSeq" id="WP_354555515.1">
    <property type="nucleotide sequence ID" value="NZ_JBEPMB010000001.1"/>
</dbReference>
<comment type="catalytic activity">
    <reaction evidence="4">
        <text>N-terminal L-lysyl-[protein] + L-leucyl-tRNA(Leu) = N-terminal L-leucyl-L-lysyl-[protein] + tRNA(Leu) + H(+)</text>
        <dbReference type="Rhea" id="RHEA:12340"/>
        <dbReference type="Rhea" id="RHEA-COMP:9613"/>
        <dbReference type="Rhea" id="RHEA-COMP:9622"/>
        <dbReference type="Rhea" id="RHEA-COMP:12670"/>
        <dbReference type="Rhea" id="RHEA-COMP:12671"/>
        <dbReference type="ChEBI" id="CHEBI:15378"/>
        <dbReference type="ChEBI" id="CHEBI:65249"/>
        <dbReference type="ChEBI" id="CHEBI:78442"/>
        <dbReference type="ChEBI" id="CHEBI:78494"/>
        <dbReference type="ChEBI" id="CHEBI:133043"/>
        <dbReference type="EC" id="2.3.2.6"/>
    </reaction>
</comment>
<keyword evidence="3 4" id="KW-0012">Acyltransferase</keyword>
<protein>
    <recommendedName>
        <fullName evidence="4">Leucyl/phenylalanyl-tRNA--protein transferase</fullName>
        <ecNumber evidence="4">2.3.2.6</ecNumber>
    </recommendedName>
    <alternativeName>
        <fullName evidence="4">L/F-transferase</fullName>
    </alternativeName>
    <alternativeName>
        <fullName evidence="4">Leucyltransferase</fullName>
    </alternativeName>
    <alternativeName>
        <fullName evidence="4">Phenyalanyltransferase</fullName>
    </alternativeName>
</protein>
<dbReference type="NCBIfam" id="TIGR00667">
    <property type="entry name" value="aat"/>
    <property type="match status" value="1"/>
</dbReference>
<evidence type="ECO:0000256" key="1">
    <source>
        <dbReference type="ARBA" id="ARBA00022490"/>
    </source>
</evidence>
<evidence type="ECO:0000313" key="6">
    <source>
        <dbReference type="Proteomes" id="UP001549047"/>
    </source>
</evidence>
<dbReference type="EMBL" id="JBEPMB010000001">
    <property type="protein sequence ID" value="MET3613014.1"/>
    <property type="molecule type" value="Genomic_DNA"/>
</dbReference>
<dbReference type="Proteomes" id="UP001549047">
    <property type="component" value="Unassembled WGS sequence"/>
</dbReference>
<dbReference type="Gene3D" id="3.40.630.70">
    <property type="entry name" value="Leucyl/phenylalanyl-tRNA-protein transferase, C-terminal domain"/>
    <property type="match status" value="1"/>
</dbReference>
<comment type="catalytic activity">
    <reaction evidence="4">
        <text>N-terminal L-arginyl-[protein] + L-leucyl-tRNA(Leu) = N-terminal L-leucyl-L-arginyl-[protein] + tRNA(Leu) + H(+)</text>
        <dbReference type="Rhea" id="RHEA:50416"/>
        <dbReference type="Rhea" id="RHEA-COMP:9613"/>
        <dbReference type="Rhea" id="RHEA-COMP:9622"/>
        <dbReference type="Rhea" id="RHEA-COMP:12672"/>
        <dbReference type="Rhea" id="RHEA-COMP:12673"/>
        <dbReference type="ChEBI" id="CHEBI:15378"/>
        <dbReference type="ChEBI" id="CHEBI:64719"/>
        <dbReference type="ChEBI" id="CHEBI:78442"/>
        <dbReference type="ChEBI" id="CHEBI:78494"/>
        <dbReference type="ChEBI" id="CHEBI:133044"/>
        <dbReference type="EC" id="2.3.2.6"/>
    </reaction>
</comment>
<comment type="caution">
    <text evidence="5">The sequence shown here is derived from an EMBL/GenBank/DDBJ whole genome shotgun (WGS) entry which is preliminary data.</text>
</comment>
<evidence type="ECO:0000313" key="5">
    <source>
        <dbReference type="EMBL" id="MET3613014.1"/>
    </source>
</evidence>
<keyword evidence="2 4" id="KW-0808">Transferase</keyword>
<keyword evidence="1 4" id="KW-0963">Cytoplasm</keyword>
<dbReference type="InterPro" id="IPR016181">
    <property type="entry name" value="Acyl_CoA_acyltransferase"/>
</dbReference>
<comment type="catalytic activity">
    <reaction evidence="4">
        <text>L-phenylalanyl-tRNA(Phe) + an N-terminal L-alpha-aminoacyl-[protein] = an N-terminal L-phenylalanyl-L-alpha-aminoacyl-[protein] + tRNA(Phe)</text>
        <dbReference type="Rhea" id="RHEA:43632"/>
        <dbReference type="Rhea" id="RHEA-COMP:9668"/>
        <dbReference type="Rhea" id="RHEA-COMP:9699"/>
        <dbReference type="Rhea" id="RHEA-COMP:10636"/>
        <dbReference type="Rhea" id="RHEA-COMP:10637"/>
        <dbReference type="ChEBI" id="CHEBI:78442"/>
        <dbReference type="ChEBI" id="CHEBI:78531"/>
        <dbReference type="ChEBI" id="CHEBI:78597"/>
        <dbReference type="ChEBI" id="CHEBI:83561"/>
        <dbReference type="EC" id="2.3.2.6"/>
    </reaction>
</comment>
<gene>
    <name evidence="4" type="primary">aat</name>
    <name evidence="5" type="ORF">ABID16_001319</name>
</gene>
<comment type="subcellular location">
    <subcellularLocation>
        <location evidence="4">Cytoplasm</location>
    </subcellularLocation>
</comment>
<dbReference type="GO" id="GO:0008914">
    <property type="term" value="F:leucyl-tRNA--protein transferase activity"/>
    <property type="evidence" value="ECO:0007669"/>
    <property type="project" value="UniProtKB-EC"/>
</dbReference>
<dbReference type="InterPro" id="IPR004616">
    <property type="entry name" value="Leu/Phe-tRNA_Trfase"/>
</dbReference>
<sequence length="206" mass="23351">MSAQRQDPELTPEILLRAYSIGLFPMAESADDPELFWVQPDLRGIIPLDGFHVSHSLAKMMRKSPFEIRINTAFRDVMLKCGEPAEDRPTTWINETILDLYGQLHEMDHAHSVEAFEDGELVGGLYGVSLGAAFFGESMFSRRTNASKICLVHLVERLRERRFRLLDTQFTTEHLKTFGAIDVPKAQYEILLADAVSRPDIPFGNN</sequence>
<dbReference type="InterPro" id="IPR042203">
    <property type="entry name" value="Leu/Phe-tRNA_Trfase_C"/>
</dbReference>
<name>A0ABV2IZD1_9HYPH</name>
<dbReference type="EC" id="2.3.2.6" evidence="4"/>
<proteinExistence type="inferred from homology"/>
<evidence type="ECO:0000256" key="2">
    <source>
        <dbReference type="ARBA" id="ARBA00022679"/>
    </source>
</evidence>
<comment type="similarity">
    <text evidence="4">Belongs to the L/F-transferase family.</text>
</comment>